<sequence>MVVHKMLPKNWKLLEHLSIVFILLFLLMDISWCRPTRDFLFGEENCKLNIVTVPIRLPNCQPTVVKVLGCAGYCKSDTTIDLHSEHGIIPKCNCCTPTKDITVFTKVLCQNPDTQEDEMRSVKLLSATECACSPCIRNSRHKNA</sequence>
<dbReference type="InterPro" id="IPR029034">
    <property type="entry name" value="Cystine-knot_cytokine"/>
</dbReference>
<dbReference type="AlphaFoldDB" id="A0A069DMU7"/>
<dbReference type="InterPro" id="IPR004133">
    <property type="entry name" value="DAN_dom"/>
</dbReference>
<comment type="subcellular location">
    <subcellularLocation>
        <location evidence="1">Secreted</location>
    </subcellularLocation>
</comment>
<accession>A0A069DMU7</accession>
<feature type="domain" description="DAN" evidence="5">
    <location>
        <begin position="42"/>
        <end position="133"/>
    </location>
</feature>
<keyword evidence="4" id="KW-1015">Disulfide bond</keyword>
<reference evidence="6" key="1">
    <citation type="journal article" date="2014" name="PLoS Genet.">
        <title>Differential Responses to Wnt and PCP Disruption Predict Expression and Developmental Function of Conserved and Novel Genes in a Cnidarian.</title>
        <authorList>
            <person name="Lapebie P."/>
            <person name="Ruggiero A."/>
            <person name="Barreau C."/>
            <person name="Chevalier S."/>
            <person name="Chang P."/>
            <person name="Dru P."/>
            <person name="Houliston E."/>
            <person name="Momose T."/>
        </authorList>
    </citation>
    <scope>NUCLEOTIDE SEQUENCE</scope>
</reference>
<evidence type="ECO:0000256" key="4">
    <source>
        <dbReference type="ARBA" id="ARBA00023157"/>
    </source>
</evidence>
<dbReference type="GeneID" id="136816971"/>
<evidence type="ECO:0000313" key="6">
    <source>
        <dbReference type="EMBL" id="JAC85175.1"/>
    </source>
</evidence>
<name>A0A069DMU7_9CNID</name>
<dbReference type="Pfam" id="PF03045">
    <property type="entry name" value="DAN"/>
    <property type="match status" value="1"/>
</dbReference>
<dbReference type="GO" id="GO:0005576">
    <property type="term" value="C:extracellular region"/>
    <property type="evidence" value="ECO:0007669"/>
    <property type="project" value="UniProtKB-SubCell"/>
</dbReference>
<proteinExistence type="evidence at transcript level"/>
<keyword evidence="3" id="KW-0732">Signal</keyword>
<dbReference type="Gene3D" id="2.10.90.10">
    <property type="entry name" value="Cystine-knot cytokines"/>
    <property type="match status" value="1"/>
</dbReference>
<protein>
    <submittedName>
        <fullName evidence="6">Putative cnidarian restricted protein</fullName>
    </submittedName>
</protein>
<dbReference type="RefSeq" id="XP_066929416.1">
    <property type="nucleotide sequence ID" value="XM_067073315.1"/>
</dbReference>
<evidence type="ECO:0000256" key="2">
    <source>
        <dbReference type="ARBA" id="ARBA00022525"/>
    </source>
</evidence>
<keyword evidence="2" id="KW-0964">Secreted</keyword>
<organism evidence="6">
    <name type="scientific">Clytia hemisphaerica</name>
    <dbReference type="NCBI Taxonomy" id="252671"/>
    <lineage>
        <taxon>Eukaryota</taxon>
        <taxon>Metazoa</taxon>
        <taxon>Cnidaria</taxon>
        <taxon>Hydrozoa</taxon>
        <taxon>Hydroidolina</taxon>
        <taxon>Leptothecata</taxon>
        <taxon>Obeliida</taxon>
        <taxon>Clytiidae</taxon>
        <taxon>Clytia</taxon>
    </lineage>
</organism>
<evidence type="ECO:0000256" key="1">
    <source>
        <dbReference type="ARBA" id="ARBA00004613"/>
    </source>
</evidence>
<evidence type="ECO:0000259" key="5">
    <source>
        <dbReference type="Pfam" id="PF03045"/>
    </source>
</evidence>
<evidence type="ECO:0000256" key="3">
    <source>
        <dbReference type="ARBA" id="ARBA00022729"/>
    </source>
</evidence>
<dbReference type="EMBL" id="GBGP01000008">
    <property type="protein sequence ID" value="JAC85175.1"/>
    <property type="molecule type" value="mRNA"/>
</dbReference>